<name>H1XP26_CALAY</name>
<dbReference type="PaxDb" id="880073-Calab_1395"/>
<feature type="domain" description="Secretion system C-terminal sorting" evidence="3">
    <location>
        <begin position="905"/>
        <end position="974"/>
    </location>
</feature>
<evidence type="ECO:0000313" key="5">
    <source>
        <dbReference type="EMBL" id="EHO41018.1"/>
    </source>
</evidence>
<dbReference type="PANTHER" id="PTHR41775:SF1">
    <property type="entry name" value="PEPTIDASE M6-LIKE DOMAIN-CONTAINING PROTEIN"/>
    <property type="match status" value="1"/>
</dbReference>
<dbReference type="AlphaFoldDB" id="H1XP26"/>
<dbReference type="NCBIfam" id="TIGR04183">
    <property type="entry name" value="Por_Secre_tail"/>
    <property type="match status" value="1"/>
</dbReference>
<evidence type="ECO:0000259" key="3">
    <source>
        <dbReference type="Pfam" id="PF18962"/>
    </source>
</evidence>
<dbReference type="InterPro" id="IPR026444">
    <property type="entry name" value="Secre_tail"/>
</dbReference>
<dbReference type="Proteomes" id="UP000183868">
    <property type="component" value="Chromosome"/>
</dbReference>
<dbReference type="eggNOG" id="COG4412">
    <property type="taxonomic scope" value="Bacteria"/>
</dbReference>
<accession>H1XP26</accession>
<evidence type="ECO:0000256" key="2">
    <source>
        <dbReference type="SAM" id="SignalP"/>
    </source>
</evidence>
<keyword evidence="1 2" id="KW-0732">Signal</keyword>
<dbReference type="Pfam" id="PF18962">
    <property type="entry name" value="Por_Secre_tail"/>
    <property type="match status" value="1"/>
</dbReference>
<dbReference type="InterPro" id="IPR028994">
    <property type="entry name" value="Integrin_alpha_N"/>
</dbReference>
<dbReference type="Pfam" id="PF13517">
    <property type="entry name" value="FG-GAP_3"/>
    <property type="match status" value="1"/>
</dbReference>
<dbReference type="KEGG" id="caby:Cabys_3712"/>
<dbReference type="EMBL" id="CM001402">
    <property type="protein sequence ID" value="EHO41018.1"/>
    <property type="molecule type" value="Genomic_DNA"/>
</dbReference>
<dbReference type="HOGENOM" id="CLU_294692_0_0_0"/>
<feature type="chain" id="PRO_5010834562" evidence="2">
    <location>
        <begin position="25"/>
        <end position="990"/>
    </location>
</feature>
<dbReference type="InterPro" id="IPR013517">
    <property type="entry name" value="FG-GAP"/>
</dbReference>
<evidence type="ECO:0000313" key="4">
    <source>
        <dbReference type="EMBL" id="APF20458.1"/>
    </source>
</evidence>
<dbReference type="GO" id="GO:0006508">
    <property type="term" value="P:proteolysis"/>
    <property type="evidence" value="ECO:0007669"/>
    <property type="project" value="UniProtKB-KW"/>
</dbReference>
<evidence type="ECO:0000313" key="7">
    <source>
        <dbReference type="Proteomes" id="UP000183868"/>
    </source>
</evidence>
<dbReference type="EMBL" id="CP018099">
    <property type="protein sequence ID" value="APF20458.1"/>
    <property type="molecule type" value="Genomic_DNA"/>
</dbReference>
<dbReference type="SUPFAM" id="SSF69318">
    <property type="entry name" value="Integrin alpha N-terminal domain"/>
    <property type="match status" value="1"/>
</dbReference>
<keyword evidence="4" id="KW-0645">Protease</keyword>
<dbReference type="STRING" id="880073.Cabys_3712"/>
<evidence type="ECO:0000313" key="6">
    <source>
        <dbReference type="Proteomes" id="UP000004671"/>
    </source>
</evidence>
<dbReference type="InterPro" id="IPR015943">
    <property type="entry name" value="WD40/YVTN_repeat-like_dom_sf"/>
</dbReference>
<organism evidence="5 6">
    <name type="scientific">Caldithrix abyssi DSM 13497</name>
    <dbReference type="NCBI Taxonomy" id="880073"/>
    <lineage>
        <taxon>Bacteria</taxon>
        <taxon>Pseudomonadati</taxon>
        <taxon>Calditrichota</taxon>
        <taxon>Calditrichia</taxon>
        <taxon>Calditrichales</taxon>
        <taxon>Calditrichaceae</taxon>
        <taxon>Caldithrix</taxon>
    </lineage>
</organism>
<sequence length="990" mass="109533" precursor="true">MKMKMNILVAGFVPVLLALNLSLAQTPSSFDSLKICALRVEFQPDENPLTTGNGLFMIDTVTTDPFAVDPAPHNKQYFEDQLAAAANYFWKVSKGRLTITGDVFPSGENEAFRLPRQMGAYNPNTTDEEINKGISQLFVDAVKAADQSAESIDFSQYDLVVIFHAGVGRDIELGYDPTPQDIPSLYLSPAFLKAALGDTFNGVPVNNGQKLISSGILLPETQNQEGYHIALTGFLVSNIGSYLGLYDLFSPSTQKSAVGRFGLMDAGLLNVNGLIPAPPSAFSRYLLGWENPVELSEPAADIPLARLFSESALTGNTLYKVPINQDEYYLIECRGDPAVNIDSLYQELAYARDELPSYMELLKTYLNDGIEIGPSGVLTGVENYDWGLPGSGILIWHIDERVIREKGAQNRINDDPNWRAVDLEEADGSQDIGQNYTLLDAGYGTELGWFADFWFKNRPDYLKNFELYQNEFSSTSRPATLSNWNHALSHIKLYNFSENRGDVMFFSFTREMTEKGFPLSLTATAEQAATDFLWLKYRNDNYLYFGLDNGQVKVLTVDDSLQQTEIFAVYDDQDGAPLRYLNAMEISGDEAFDNLVMTYEQKIVIKAVEDARQSALNPALEWQAPASIVARPVVDGNQLLVNCANDSLYRLEVNGSSLSVVGRQAGYGNYRSLVFYPEFALPEGLTVDYIGVGVHADQTRFLAMATREDQQTVFTIIEGGKKRFFTIDALPVADFSLADMDGNGRVDIVFNSENKIFALNTNGTFVTDFPIEVAFDHADRLIGTPLIVDLDGDGEAEIVVASQNGGLLAFSRQGKLLVDFPLSIGGQMSGSPALVQWDEDAPLELLAVNDQGLVTVWELNYNGTPETIWPLARLNPTGNPVFQLQGGSAVQEDVSLLPAGRAYNYPNPNEGNFTTIRYYLSEPAQVFIRIFDLAGKRMLTIDMPGRGQTDNEFVWNVEDVPSGVYLCQIEAKSDVSGKTERRLFKIMVVH</sequence>
<keyword evidence="6" id="KW-1185">Reference proteome</keyword>
<protein>
    <submittedName>
        <fullName evidence="4">M6 family metalloprotease domain-containing protein/Por secretion system C-terminal sorting domain-containing protein</fullName>
    </submittedName>
</protein>
<dbReference type="eggNOG" id="COG1520">
    <property type="taxonomic scope" value="Bacteria"/>
</dbReference>
<dbReference type="OrthoDB" id="9813478at2"/>
<reference evidence="4 7" key="2">
    <citation type="submission" date="2016-11" db="EMBL/GenBank/DDBJ databases">
        <title>Genomic analysis of Caldithrix abyssi and proposal of a novel bacterial phylum Caldithrichaeota.</title>
        <authorList>
            <person name="Kublanov I."/>
            <person name="Sigalova O."/>
            <person name="Gavrilov S."/>
            <person name="Lebedinsky A."/>
            <person name="Ivanova N."/>
            <person name="Daum C."/>
            <person name="Reddy T."/>
            <person name="Klenk H.P."/>
            <person name="Goker M."/>
            <person name="Reva O."/>
            <person name="Miroshnichenko M."/>
            <person name="Kyprides N."/>
            <person name="Woyke T."/>
            <person name="Gelfand M."/>
        </authorList>
    </citation>
    <scope>NUCLEOTIDE SEQUENCE [LARGE SCALE GENOMIC DNA]</scope>
    <source>
        <strain evidence="4 7">LF13</strain>
    </source>
</reference>
<reference evidence="5 6" key="1">
    <citation type="submission" date="2011-09" db="EMBL/GenBank/DDBJ databases">
        <title>The permanent draft genome of Caldithrix abyssi DSM 13497.</title>
        <authorList>
            <consortium name="US DOE Joint Genome Institute (JGI-PGF)"/>
            <person name="Lucas S."/>
            <person name="Han J."/>
            <person name="Lapidus A."/>
            <person name="Bruce D."/>
            <person name="Goodwin L."/>
            <person name="Pitluck S."/>
            <person name="Peters L."/>
            <person name="Kyrpides N."/>
            <person name="Mavromatis K."/>
            <person name="Ivanova N."/>
            <person name="Mikhailova N."/>
            <person name="Chertkov O."/>
            <person name="Detter J.C."/>
            <person name="Tapia R."/>
            <person name="Han C."/>
            <person name="Land M."/>
            <person name="Hauser L."/>
            <person name="Markowitz V."/>
            <person name="Cheng J.-F."/>
            <person name="Hugenholtz P."/>
            <person name="Woyke T."/>
            <person name="Wu D."/>
            <person name="Spring S."/>
            <person name="Brambilla E."/>
            <person name="Klenk H.-P."/>
            <person name="Eisen J.A."/>
        </authorList>
    </citation>
    <scope>NUCLEOTIDE SEQUENCE [LARGE SCALE GENOMIC DNA]</scope>
    <source>
        <strain evidence="5 6">DSM 13497</strain>
    </source>
</reference>
<dbReference type="GO" id="GO:0008237">
    <property type="term" value="F:metallopeptidase activity"/>
    <property type="evidence" value="ECO:0007669"/>
    <property type="project" value="UniProtKB-KW"/>
</dbReference>
<dbReference type="PANTHER" id="PTHR41775">
    <property type="entry name" value="SECRETED PROTEIN-RELATED"/>
    <property type="match status" value="1"/>
</dbReference>
<feature type="signal peptide" evidence="2">
    <location>
        <begin position="1"/>
        <end position="24"/>
    </location>
</feature>
<gene>
    <name evidence="4" type="ORF">Cabys_3712</name>
    <name evidence="5" type="ORF">Calab_1395</name>
</gene>
<dbReference type="Gene3D" id="2.60.40.4070">
    <property type="match status" value="1"/>
</dbReference>
<proteinExistence type="predicted"/>
<keyword evidence="4" id="KW-0378">Hydrolase</keyword>
<dbReference type="Proteomes" id="UP000004671">
    <property type="component" value="Chromosome"/>
</dbReference>
<dbReference type="RefSeq" id="WP_006928100.1">
    <property type="nucleotide sequence ID" value="NZ_CM001402.1"/>
</dbReference>
<keyword evidence="4" id="KW-0482">Metalloprotease</keyword>
<dbReference type="InParanoid" id="H1XP26"/>
<evidence type="ECO:0000256" key="1">
    <source>
        <dbReference type="ARBA" id="ARBA00022729"/>
    </source>
</evidence>
<dbReference type="Gene3D" id="2.130.10.10">
    <property type="entry name" value="YVTN repeat-like/Quinoprotein amine dehydrogenase"/>
    <property type="match status" value="1"/>
</dbReference>